<feature type="domain" description="C2H2-type" evidence="9">
    <location>
        <begin position="382"/>
        <end position="409"/>
    </location>
</feature>
<feature type="region of interest" description="Disordered" evidence="8">
    <location>
        <begin position="258"/>
        <end position="303"/>
    </location>
</feature>
<dbReference type="Proteomes" id="UP000824782">
    <property type="component" value="Unassembled WGS sequence"/>
</dbReference>
<protein>
    <recommendedName>
        <fullName evidence="9">C2H2-type domain-containing protein</fullName>
    </recommendedName>
</protein>
<evidence type="ECO:0000256" key="3">
    <source>
        <dbReference type="ARBA" id="ARBA00022737"/>
    </source>
</evidence>
<keyword evidence="4 7" id="KW-0863">Zinc-finger</keyword>
<feature type="domain" description="C2H2-type" evidence="9">
    <location>
        <begin position="410"/>
        <end position="437"/>
    </location>
</feature>
<keyword evidence="11" id="KW-1185">Reference proteome</keyword>
<gene>
    <name evidence="10" type="ORF">GDO81_014500</name>
</gene>
<dbReference type="GO" id="GO:0005634">
    <property type="term" value="C:nucleus"/>
    <property type="evidence" value="ECO:0007669"/>
    <property type="project" value="UniProtKB-SubCell"/>
</dbReference>
<feature type="compositionally biased region" description="Basic and acidic residues" evidence="8">
    <location>
        <begin position="137"/>
        <end position="151"/>
    </location>
</feature>
<dbReference type="PANTHER" id="PTHR16515">
    <property type="entry name" value="PR DOMAIN ZINC FINGER PROTEIN"/>
    <property type="match status" value="1"/>
</dbReference>
<proteinExistence type="predicted"/>
<dbReference type="InterPro" id="IPR013087">
    <property type="entry name" value="Znf_C2H2_type"/>
</dbReference>
<dbReference type="FunFam" id="3.30.160.60:FF:000744">
    <property type="entry name" value="zinc finger E-box-binding homeobox 1"/>
    <property type="match status" value="1"/>
</dbReference>
<keyword evidence="5" id="KW-0862">Zinc</keyword>
<feature type="compositionally biased region" description="Basic and acidic residues" evidence="8">
    <location>
        <begin position="266"/>
        <end position="298"/>
    </location>
</feature>
<evidence type="ECO:0000256" key="2">
    <source>
        <dbReference type="ARBA" id="ARBA00022723"/>
    </source>
</evidence>
<keyword evidence="3" id="KW-0677">Repeat</keyword>
<comment type="subcellular location">
    <subcellularLocation>
        <location evidence="1">Nucleus</location>
    </subcellularLocation>
</comment>
<evidence type="ECO:0000256" key="8">
    <source>
        <dbReference type="SAM" id="MobiDB-lite"/>
    </source>
</evidence>
<reference evidence="10" key="1">
    <citation type="thesis" date="2020" institute="ProQuest LLC" country="789 East Eisenhower Parkway, Ann Arbor, MI, USA">
        <title>Comparative Genomics and Chromosome Evolution.</title>
        <authorList>
            <person name="Mudd A.B."/>
        </authorList>
    </citation>
    <scope>NUCLEOTIDE SEQUENCE</scope>
    <source>
        <strain evidence="10">237g6f4</strain>
        <tissue evidence="10">Blood</tissue>
    </source>
</reference>
<evidence type="ECO:0000256" key="5">
    <source>
        <dbReference type="ARBA" id="ARBA00022833"/>
    </source>
</evidence>
<sequence length="440" mass="49986">MAATSFKIRNPQKGIFAPQMLQVNHGKYVSTEILKNSNTIPLKEESIEVEDTMYANGFRTNEHGQLIKVRVQQQKAFYNNSVDKWPDSKSNSMDSRKRLALTASGVESKTRLTSEVANKRLPVLVHDGGHTYMSQRRERNSLEFSQERKMNCSEGSTNSTKPKIIKKEALFQDVEDFHAQDIVLQRGVPFHDSDTRRISKNNIPRRIDTTDQCKRIKMSDGVMTVRSVGRVCQKPFDQRQLPHKNMPTVSGAVTYSNKASSATFKTEPHGIPKDKYRSPPPNDVKRGVANGKEKDKTEGSTTRRRFLLIDSQGLPYTVVIEEPRSIGLSNSSSTSWSDSTPSGVSKSLAPRKVYKCPVCFRIFEYLSYLQRHSIAHSQQKPHVCKVCGKAFKRTSHLTRHKYTHFGGKPCHCQVCHRRFRDVGELARHQQSHIGEKKSLI</sequence>
<accession>A0AAV7BB48</accession>
<dbReference type="PROSITE" id="PS00028">
    <property type="entry name" value="ZINC_FINGER_C2H2_1"/>
    <property type="match status" value="3"/>
</dbReference>
<dbReference type="Gene3D" id="3.30.160.60">
    <property type="entry name" value="Classic Zinc Finger"/>
    <property type="match status" value="3"/>
</dbReference>
<dbReference type="PROSITE" id="PS50157">
    <property type="entry name" value="ZINC_FINGER_C2H2_2"/>
    <property type="match status" value="3"/>
</dbReference>
<name>A0AAV7BB48_ENGPU</name>
<evidence type="ECO:0000256" key="4">
    <source>
        <dbReference type="ARBA" id="ARBA00022771"/>
    </source>
</evidence>
<evidence type="ECO:0000256" key="6">
    <source>
        <dbReference type="ARBA" id="ARBA00023242"/>
    </source>
</evidence>
<evidence type="ECO:0000259" key="9">
    <source>
        <dbReference type="PROSITE" id="PS50157"/>
    </source>
</evidence>
<evidence type="ECO:0000313" key="10">
    <source>
        <dbReference type="EMBL" id="KAG8569642.1"/>
    </source>
</evidence>
<keyword evidence="2" id="KW-0479">Metal-binding</keyword>
<evidence type="ECO:0000256" key="7">
    <source>
        <dbReference type="PROSITE-ProRule" id="PRU00042"/>
    </source>
</evidence>
<keyword evidence="6" id="KW-0539">Nucleus</keyword>
<dbReference type="GO" id="GO:0010468">
    <property type="term" value="P:regulation of gene expression"/>
    <property type="evidence" value="ECO:0007669"/>
    <property type="project" value="TreeGrafter"/>
</dbReference>
<dbReference type="PANTHER" id="PTHR16515:SF60">
    <property type="entry name" value="ZINC FINGER PROTEIN 436"/>
    <property type="match status" value="1"/>
</dbReference>
<dbReference type="GO" id="GO:0008270">
    <property type="term" value="F:zinc ion binding"/>
    <property type="evidence" value="ECO:0007669"/>
    <property type="project" value="UniProtKB-KW"/>
</dbReference>
<evidence type="ECO:0000256" key="1">
    <source>
        <dbReference type="ARBA" id="ARBA00004123"/>
    </source>
</evidence>
<dbReference type="Pfam" id="PF00096">
    <property type="entry name" value="zf-C2H2"/>
    <property type="match status" value="2"/>
</dbReference>
<comment type="caution">
    <text evidence="10">The sequence shown here is derived from an EMBL/GenBank/DDBJ whole genome shotgun (WGS) entry which is preliminary data.</text>
</comment>
<dbReference type="SMART" id="SM00355">
    <property type="entry name" value="ZnF_C2H2"/>
    <property type="match status" value="3"/>
</dbReference>
<dbReference type="SUPFAM" id="SSF57667">
    <property type="entry name" value="beta-beta-alpha zinc fingers"/>
    <property type="match status" value="2"/>
</dbReference>
<dbReference type="EMBL" id="WNYA01000006">
    <property type="protein sequence ID" value="KAG8569642.1"/>
    <property type="molecule type" value="Genomic_DNA"/>
</dbReference>
<evidence type="ECO:0000313" key="11">
    <source>
        <dbReference type="Proteomes" id="UP000824782"/>
    </source>
</evidence>
<dbReference type="AlphaFoldDB" id="A0AAV7BB48"/>
<organism evidence="10 11">
    <name type="scientific">Engystomops pustulosus</name>
    <name type="common">Tungara frog</name>
    <name type="synonym">Physalaemus pustulosus</name>
    <dbReference type="NCBI Taxonomy" id="76066"/>
    <lineage>
        <taxon>Eukaryota</taxon>
        <taxon>Metazoa</taxon>
        <taxon>Chordata</taxon>
        <taxon>Craniata</taxon>
        <taxon>Vertebrata</taxon>
        <taxon>Euteleostomi</taxon>
        <taxon>Amphibia</taxon>
        <taxon>Batrachia</taxon>
        <taxon>Anura</taxon>
        <taxon>Neobatrachia</taxon>
        <taxon>Hyloidea</taxon>
        <taxon>Leptodactylidae</taxon>
        <taxon>Leiuperinae</taxon>
        <taxon>Engystomops</taxon>
    </lineage>
</organism>
<dbReference type="InterPro" id="IPR036236">
    <property type="entry name" value="Znf_C2H2_sf"/>
</dbReference>
<feature type="domain" description="C2H2-type" evidence="9">
    <location>
        <begin position="354"/>
        <end position="381"/>
    </location>
</feature>
<feature type="region of interest" description="Disordered" evidence="8">
    <location>
        <begin position="137"/>
        <end position="160"/>
    </location>
</feature>
<dbReference type="InterPro" id="IPR050331">
    <property type="entry name" value="Zinc_finger"/>
</dbReference>